<feature type="region of interest" description="Disordered" evidence="1">
    <location>
        <begin position="1"/>
        <end position="37"/>
    </location>
</feature>
<reference evidence="2" key="1">
    <citation type="submission" date="2022-07" db="EMBL/GenBank/DDBJ databases">
        <title>Genome Sequence of Xylaria arbuscula.</title>
        <authorList>
            <person name="Buettner E."/>
        </authorList>
    </citation>
    <scope>NUCLEOTIDE SEQUENCE</scope>
    <source>
        <strain evidence="2">VT107</strain>
    </source>
</reference>
<protein>
    <submittedName>
        <fullName evidence="2">Uncharacterized protein</fullName>
    </submittedName>
</protein>
<dbReference type="Proteomes" id="UP001148614">
    <property type="component" value="Unassembled WGS sequence"/>
</dbReference>
<feature type="compositionally biased region" description="Low complexity" evidence="1">
    <location>
        <begin position="196"/>
        <end position="207"/>
    </location>
</feature>
<feature type="compositionally biased region" description="Polar residues" evidence="1">
    <location>
        <begin position="7"/>
        <end position="22"/>
    </location>
</feature>
<organism evidence="2 3">
    <name type="scientific">Xylaria arbuscula</name>
    <dbReference type="NCBI Taxonomy" id="114810"/>
    <lineage>
        <taxon>Eukaryota</taxon>
        <taxon>Fungi</taxon>
        <taxon>Dikarya</taxon>
        <taxon>Ascomycota</taxon>
        <taxon>Pezizomycotina</taxon>
        <taxon>Sordariomycetes</taxon>
        <taxon>Xylariomycetidae</taxon>
        <taxon>Xylariales</taxon>
        <taxon>Xylariaceae</taxon>
        <taxon>Xylaria</taxon>
    </lineage>
</organism>
<comment type="caution">
    <text evidence="2">The sequence shown here is derived from an EMBL/GenBank/DDBJ whole genome shotgun (WGS) entry which is preliminary data.</text>
</comment>
<keyword evidence="3" id="KW-1185">Reference proteome</keyword>
<feature type="region of interest" description="Disordered" evidence="1">
    <location>
        <begin position="150"/>
        <end position="233"/>
    </location>
</feature>
<accession>A0A9W8NHL3</accession>
<feature type="region of interest" description="Disordered" evidence="1">
    <location>
        <begin position="251"/>
        <end position="274"/>
    </location>
</feature>
<dbReference type="AlphaFoldDB" id="A0A9W8NHL3"/>
<evidence type="ECO:0000313" key="2">
    <source>
        <dbReference type="EMBL" id="KAJ3576210.1"/>
    </source>
</evidence>
<feature type="compositionally biased region" description="Polar residues" evidence="1">
    <location>
        <begin position="178"/>
        <end position="195"/>
    </location>
</feature>
<feature type="compositionally biased region" description="Polar residues" evidence="1">
    <location>
        <begin position="150"/>
        <end position="160"/>
    </location>
</feature>
<feature type="compositionally biased region" description="Low complexity" evidence="1">
    <location>
        <begin position="261"/>
        <end position="274"/>
    </location>
</feature>
<evidence type="ECO:0000313" key="3">
    <source>
        <dbReference type="Proteomes" id="UP001148614"/>
    </source>
</evidence>
<feature type="compositionally biased region" description="Basic and acidic residues" evidence="1">
    <location>
        <begin position="100"/>
        <end position="113"/>
    </location>
</feature>
<name>A0A9W8NHL3_9PEZI</name>
<sequence>MERRPTQNDTLPSHTLTATRQPRTGPRDVQNSGDYTPVREAYLIKNEEGWLKKRPPKADREISKYEDYLRNKWGCNDAIPDSFDPDKLDAALKSARSRQQRSDRTPEQVKESSTKPVIDLMMVTETETREKLQDHAPSLSTEVNSNHLCECSASTDTGDQPPSYDSEASISDKERSSENTTQTRGRSRSNAISHQRTSSETTERSTTPRIRAGSKPPLSRSAFAAGGVPCENEGCQGQYCKREAHRRVKAPAYFPFKSRGRGSSQSRGRSGCTP</sequence>
<gene>
    <name evidence="2" type="ORF">NPX13_g3779</name>
</gene>
<dbReference type="VEuPathDB" id="FungiDB:F4678DRAFT_484705"/>
<evidence type="ECO:0000256" key="1">
    <source>
        <dbReference type="SAM" id="MobiDB-lite"/>
    </source>
</evidence>
<proteinExistence type="predicted"/>
<feature type="region of interest" description="Disordered" evidence="1">
    <location>
        <begin position="91"/>
        <end position="121"/>
    </location>
</feature>
<dbReference type="EMBL" id="JANPWZ010000490">
    <property type="protein sequence ID" value="KAJ3576210.1"/>
    <property type="molecule type" value="Genomic_DNA"/>
</dbReference>